<evidence type="ECO:0008006" key="4">
    <source>
        <dbReference type="Google" id="ProtNLM"/>
    </source>
</evidence>
<protein>
    <recommendedName>
        <fullName evidence="4">Thionin-like protein</fullName>
    </recommendedName>
</protein>
<evidence type="ECO:0000313" key="3">
    <source>
        <dbReference type="Proteomes" id="UP001159364"/>
    </source>
</evidence>
<dbReference type="PANTHER" id="PTHR37183">
    <property type="entry name" value="PLANT THIONIN FAMILY PROTEIN"/>
    <property type="match status" value="1"/>
</dbReference>
<comment type="caution">
    <text evidence="2">The sequence shown here is derived from an EMBL/GenBank/DDBJ whole genome shotgun (WGS) entry which is preliminary data.</text>
</comment>
<keyword evidence="1" id="KW-0732">Signal</keyword>
<gene>
    <name evidence="2" type="ORF">K2173_015481</name>
</gene>
<feature type="chain" id="PRO_5043967408" description="Thionin-like protein" evidence="1">
    <location>
        <begin position="25"/>
        <end position="69"/>
    </location>
</feature>
<evidence type="ECO:0000313" key="2">
    <source>
        <dbReference type="EMBL" id="KAJ8754969.1"/>
    </source>
</evidence>
<dbReference type="AlphaFoldDB" id="A0AAV8SSI5"/>
<dbReference type="Proteomes" id="UP001159364">
    <property type="component" value="Linkage Group LG09"/>
</dbReference>
<evidence type="ECO:0000256" key="1">
    <source>
        <dbReference type="SAM" id="SignalP"/>
    </source>
</evidence>
<name>A0AAV8SSI5_9ROSI</name>
<proteinExistence type="predicted"/>
<dbReference type="EMBL" id="JAIWQS010000009">
    <property type="protein sequence ID" value="KAJ8754969.1"/>
    <property type="molecule type" value="Genomic_DNA"/>
</dbReference>
<keyword evidence="3" id="KW-1185">Reference proteome</keyword>
<reference evidence="2 3" key="1">
    <citation type="submission" date="2021-09" db="EMBL/GenBank/DDBJ databases">
        <title>Genomic insights and catalytic innovation underlie evolution of tropane alkaloids biosynthesis.</title>
        <authorList>
            <person name="Wang Y.-J."/>
            <person name="Tian T."/>
            <person name="Huang J.-P."/>
            <person name="Huang S.-X."/>
        </authorList>
    </citation>
    <scope>NUCLEOTIDE SEQUENCE [LARGE SCALE GENOMIC DNA]</scope>
    <source>
        <strain evidence="2">KIB-2018</strain>
        <tissue evidence="2">Leaf</tissue>
    </source>
</reference>
<sequence>MKKLVGALFLLSILIFSHFDSAVADASDCYDGCTTACVQPNWRLQRRCEIKCGIRCGRAGFGIEDGIGT</sequence>
<organism evidence="2 3">
    <name type="scientific">Erythroxylum novogranatense</name>
    <dbReference type="NCBI Taxonomy" id="1862640"/>
    <lineage>
        <taxon>Eukaryota</taxon>
        <taxon>Viridiplantae</taxon>
        <taxon>Streptophyta</taxon>
        <taxon>Embryophyta</taxon>
        <taxon>Tracheophyta</taxon>
        <taxon>Spermatophyta</taxon>
        <taxon>Magnoliopsida</taxon>
        <taxon>eudicotyledons</taxon>
        <taxon>Gunneridae</taxon>
        <taxon>Pentapetalae</taxon>
        <taxon>rosids</taxon>
        <taxon>fabids</taxon>
        <taxon>Malpighiales</taxon>
        <taxon>Erythroxylaceae</taxon>
        <taxon>Erythroxylum</taxon>
    </lineage>
</organism>
<dbReference type="PANTHER" id="PTHR37183:SF1">
    <property type="entry name" value="PLANT THIONIN FAMILY PROTEIN"/>
    <property type="match status" value="1"/>
</dbReference>
<accession>A0AAV8SSI5</accession>
<feature type="signal peptide" evidence="1">
    <location>
        <begin position="1"/>
        <end position="24"/>
    </location>
</feature>